<gene>
    <name evidence="3" type="ORF">OFUS_LOCUS7373</name>
</gene>
<sequence length="606" mass="68180">MDETGSIFSKKWRKFLKNSARNLNLVYHLVTNLESETSISAIQGWDSLPVIMGCCGMRGLIIWSAIIAGLGYYLYSPIPDGIQEKGKLRIVLAMMRIFNDIGNFVDYIGWMDNITFLRKLFNASAKKILPPNDSTMTMTEQYFDGVRVLVYDPAGRPKNSAAMVYYHGGGWVLMSPEAFDPVTREISRRLNILVVSVDYRLAPEHKFPIPFEDCEKATVYFLKNAAEKFSVDPTRVAVAGDSAGATGAAGIALKLNADNNIPKIRYQVLLFGGYQSMDLMLPSMVEFGKYSLSSAHDAAKYWLLSWGGDLKYIPDVLINNHTSVKIKKDYGRYVNYKDLPPQLIPPGYEPPKTNFGSESISQYMEKHVLDPYENPLMANNLGHMPETYIVCGDSAGGHMSAIMALKHPTKIKAQVLIYPATQGINFNTPSVLQNDKYALPLVTQKILAFYWSSHLTGNPEKYSEIFLTNQHVTDEILDAVRKYVDFKKIPERFLKMAEYKVPKLPKGQKLVAEKFSGIYLNKYVSPLLSDSLKGLPPSLVVTLTYDTIRDDGILYAQRLKQEGNDVQWVNIDDGFHGYISLLNPPIVFDSAWNLVDIICSFLKKKL</sequence>
<keyword evidence="4" id="KW-1185">Reference proteome</keyword>
<dbReference type="EMBL" id="CAIIXF020000004">
    <property type="protein sequence ID" value="CAH1780719.1"/>
    <property type="molecule type" value="Genomic_DNA"/>
</dbReference>
<dbReference type="PANTHER" id="PTHR48081:SF8">
    <property type="entry name" value="ALPHA_BETA HYDROLASE FOLD-3 DOMAIN-CONTAINING PROTEIN-RELATED"/>
    <property type="match status" value="1"/>
</dbReference>
<feature type="domain" description="Alpha/beta hydrolase fold-3" evidence="2">
    <location>
        <begin position="521"/>
        <end position="579"/>
    </location>
</feature>
<feature type="domain" description="Alpha/beta hydrolase fold-3" evidence="2">
    <location>
        <begin position="163"/>
        <end position="306"/>
    </location>
</feature>
<evidence type="ECO:0000256" key="1">
    <source>
        <dbReference type="ARBA" id="ARBA00022801"/>
    </source>
</evidence>
<protein>
    <recommendedName>
        <fullName evidence="2">Alpha/beta hydrolase fold-3 domain-containing protein</fullName>
    </recommendedName>
</protein>
<dbReference type="SUPFAM" id="SSF53474">
    <property type="entry name" value="alpha/beta-Hydrolases"/>
    <property type="match status" value="2"/>
</dbReference>
<keyword evidence="1" id="KW-0378">Hydrolase</keyword>
<dbReference type="Gene3D" id="3.40.50.1820">
    <property type="entry name" value="alpha/beta hydrolase"/>
    <property type="match status" value="2"/>
</dbReference>
<accession>A0A8J1UEL9</accession>
<dbReference type="AlphaFoldDB" id="A0A8J1UEL9"/>
<evidence type="ECO:0000259" key="2">
    <source>
        <dbReference type="Pfam" id="PF07859"/>
    </source>
</evidence>
<feature type="domain" description="Alpha/beta hydrolase fold-3" evidence="2">
    <location>
        <begin position="379"/>
        <end position="457"/>
    </location>
</feature>
<proteinExistence type="predicted"/>
<dbReference type="Proteomes" id="UP000749559">
    <property type="component" value="Unassembled WGS sequence"/>
</dbReference>
<dbReference type="GO" id="GO:0016787">
    <property type="term" value="F:hydrolase activity"/>
    <property type="evidence" value="ECO:0007669"/>
    <property type="project" value="UniProtKB-KW"/>
</dbReference>
<reference evidence="3" key="1">
    <citation type="submission" date="2022-03" db="EMBL/GenBank/DDBJ databases">
        <authorList>
            <person name="Martin C."/>
        </authorList>
    </citation>
    <scope>NUCLEOTIDE SEQUENCE</scope>
</reference>
<dbReference type="PANTHER" id="PTHR48081">
    <property type="entry name" value="AB HYDROLASE SUPERFAMILY PROTEIN C4A8.06C"/>
    <property type="match status" value="1"/>
</dbReference>
<evidence type="ECO:0000313" key="3">
    <source>
        <dbReference type="EMBL" id="CAH1780719.1"/>
    </source>
</evidence>
<evidence type="ECO:0000313" key="4">
    <source>
        <dbReference type="Proteomes" id="UP000749559"/>
    </source>
</evidence>
<dbReference type="OrthoDB" id="408631at2759"/>
<name>A0A8J1UEL9_OWEFU</name>
<dbReference type="InterPro" id="IPR029058">
    <property type="entry name" value="AB_hydrolase_fold"/>
</dbReference>
<comment type="caution">
    <text evidence="3">The sequence shown here is derived from an EMBL/GenBank/DDBJ whole genome shotgun (WGS) entry which is preliminary data.</text>
</comment>
<organism evidence="3 4">
    <name type="scientific">Owenia fusiformis</name>
    <name type="common">Polychaete worm</name>
    <dbReference type="NCBI Taxonomy" id="6347"/>
    <lineage>
        <taxon>Eukaryota</taxon>
        <taxon>Metazoa</taxon>
        <taxon>Spiralia</taxon>
        <taxon>Lophotrochozoa</taxon>
        <taxon>Annelida</taxon>
        <taxon>Polychaeta</taxon>
        <taxon>Sedentaria</taxon>
        <taxon>Canalipalpata</taxon>
        <taxon>Sabellida</taxon>
        <taxon>Oweniida</taxon>
        <taxon>Oweniidae</taxon>
        <taxon>Owenia</taxon>
    </lineage>
</organism>
<dbReference type="Pfam" id="PF07859">
    <property type="entry name" value="Abhydrolase_3"/>
    <property type="match status" value="3"/>
</dbReference>
<dbReference type="InterPro" id="IPR013094">
    <property type="entry name" value="AB_hydrolase_3"/>
</dbReference>
<dbReference type="InterPro" id="IPR050300">
    <property type="entry name" value="GDXG_lipolytic_enzyme"/>
</dbReference>